<keyword evidence="3" id="KW-1185">Reference proteome</keyword>
<organism evidence="2 3">
    <name type="scientific">Elysia crispata</name>
    <name type="common">lettuce slug</name>
    <dbReference type="NCBI Taxonomy" id="231223"/>
    <lineage>
        <taxon>Eukaryota</taxon>
        <taxon>Metazoa</taxon>
        <taxon>Spiralia</taxon>
        <taxon>Lophotrochozoa</taxon>
        <taxon>Mollusca</taxon>
        <taxon>Gastropoda</taxon>
        <taxon>Heterobranchia</taxon>
        <taxon>Euthyneura</taxon>
        <taxon>Panpulmonata</taxon>
        <taxon>Sacoglossa</taxon>
        <taxon>Placobranchoidea</taxon>
        <taxon>Plakobranchidae</taxon>
        <taxon>Elysia</taxon>
    </lineage>
</organism>
<proteinExistence type="predicted"/>
<evidence type="ECO:0000313" key="2">
    <source>
        <dbReference type="EMBL" id="KAK3776188.1"/>
    </source>
</evidence>
<protein>
    <submittedName>
        <fullName evidence="2">Uncharacterized protein</fullName>
    </submittedName>
</protein>
<dbReference type="EMBL" id="JAWDGP010003243">
    <property type="protein sequence ID" value="KAK3776188.1"/>
    <property type="molecule type" value="Genomic_DNA"/>
</dbReference>
<feature type="compositionally biased region" description="Acidic residues" evidence="1">
    <location>
        <begin position="224"/>
        <end position="242"/>
    </location>
</feature>
<gene>
    <name evidence="2" type="ORF">RRG08_063731</name>
</gene>
<evidence type="ECO:0000313" key="3">
    <source>
        <dbReference type="Proteomes" id="UP001283361"/>
    </source>
</evidence>
<dbReference type="AlphaFoldDB" id="A0AAE1DNR2"/>
<evidence type="ECO:0000256" key="1">
    <source>
        <dbReference type="SAM" id="MobiDB-lite"/>
    </source>
</evidence>
<dbReference type="Proteomes" id="UP001283361">
    <property type="component" value="Unassembled WGS sequence"/>
</dbReference>
<sequence>MDRFITATKFLHHFIVTPMRTSTWNEDMVHCRNYVPMQAILDYEGKAGIYQQYGFVLTKPMTHEDMLQINVSKWVIPAPTIQCLDASFRTAVNSIKGFINVNRTALFLHNTTTGVYQHCNYRKNAHLHILVQSNKSACRDLSKFRSMESTLRTSQVEVFTSKVKCTPDRMLSYMTNVGGKTYLGSNDADLRIVIQNLYNNMTPIDQQTEFNKQITGKRKRSDTDLADSDDEADDDDDNDDGDSTSVIVVDEAEEDLRKMRSPPRASTSKAGPAKKRSETSHAKIPTLCYVRRTCLSCSRNHRL</sequence>
<feature type="region of interest" description="Disordered" evidence="1">
    <location>
        <begin position="209"/>
        <end position="281"/>
    </location>
</feature>
<reference evidence="2" key="1">
    <citation type="journal article" date="2023" name="G3 (Bethesda)">
        <title>A reference genome for the long-term kleptoplast-retaining sea slug Elysia crispata morphotype clarki.</title>
        <authorList>
            <person name="Eastman K.E."/>
            <person name="Pendleton A.L."/>
            <person name="Shaikh M.A."/>
            <person name="Suttiyut T."/>
            <person name="Ogas R."/>
            <person name="Tomko P."/>
            <person name="Gavelis G."/>
            <person name="Widhalm J.R."/>
            <person name="Wisecaver J.H."/>
        </authorList>
    </citation>
    <scope>NUCLEOTIDE SEQUENCE</scope>
    <source>
        <strain evidence="2">ECLA1</strain>
    </source>
</reference>
<name>A0AAE1DNR2_9GAST</name>
<accession>A0AAE1DNR2</accession>
<comment type="caution">
    <text evidence="2">The sequence shown here is derived from an EMBL/GenBank/DDBJ whole genome shotgun (WGS) entry which is preliminary data.</text>
</comment>